<gene>
    <name evidence="1" type="ORF">ACFONL_01250</name>
</gene>
<organism evidence="1 2">
    <name type="scientific">Camelimonas fluminis</name>
    <dbReference type="NCBI Taxonomy" id="1576911"/>
    <lineage>
        <taxon>Bacteria</taxon>
        <taxon>Pseudomonadati</taxon>
        <taxon>Pseudomonadota</taxon>
        <taxon>Alphaproteobacteria</taxon>
        <taxon>Hyphomicrobiales</taxon>
        <taxon>Chelatococcaceae</taxon>
        <taxon>Camelimonas</taxon>
    </lineage>
</organism>
<sequence>MPILDTTPAPTNEALDRMLGCLLKQRRALRDMSDRYDELVASMPWWARPGKRLLGVAPDGRPFLTGHCWEPAITGVTACPGELVLIRPSDLDIHALAEYRREAWGKAGADRARALYRQDMLALEHRRAAARAERERCGSETLAPMVDDATKATTDLQDRILALPASPERAALQILFDAIESVEPSQSLDSEELARSVAVLHVLRPLVAGRTAALVNEYLKDTARPLADSPLSCTSLGELQRCLTRENETFDIPHGLLPAVVLAA</sequence>
<keyword evidence="2" id="KW-1185">Reference proteome</keyword>
<dbReference type="RefSeq" id="WP_191321422.1">
    <property type="nucleotide sequence ID" value="NZ_BNCG01000078.1"/>
</dbReference>
<evidence type="ECO:0000313" key="1">
    <source>
        <dbReference type="EMBL" id="MFC3636018.1"/>
    </source>
</evidence>
<accession>A0ABV7UBY5</accession>
<dbReference type="Proteomes" id="UP001595704">
    <property type="component" value="Unassembled WGS sequence"/>
</dbReference>
<evidence type="ECO:0000313" key="2">
    <source>
        <dbReference type="Proteomes" id="UP001595704"/>
    </source>
</evidence>
<comment type="caution">
    <text evidence="1">The sequence shown here is derived from an EMBL/GenBank/DDBJ whole genome shotgun (WGS) entry which is preliminary data.</text>
</comment>
<name>A0ABV7UBY5_9HYPH</name>
<proteinExistence type="predicted"/>
<reference evidence="2" key="1">
    <citation type="journal article" date="2019" name="Int. J. Syst. Evol. Microbiol.">
        <title>The Global Catalogue of Microorganisms (GCM) 10K type strain sequencing project: providing services to taxonomists for standard genome sequencing and annotation.</title>
        <authorList>
            <consortium name="The Broad Institute Genomics Platform"/>
            <consortium name="The Broad Institute Genome Sequencing Center for Infectious Disease"/>
            <person name="Wu L."/>
            <person name="Ma J."/>
        </authorList>
    </citation>
    <scope>NUCLEOTIDE SEQUENCE [LARGE SCALE GENOMIC DNA]</scope>
    <source>
        <strain evidence="2">KCTC 42282</strain>
    </source>
</reference>
<protein>
    <submittedName>
        <fullName evidence="1">Uncharacterized protein</fullName>
    </submittedName>
</protein>
<dbReference type="EMBL" id="JBHRYC010000014">
    <property type="protein sequence ID" value="MFC3636018.1"/>
    <property type="molecule type" value="Genomic_DNA"/>
</dbReference>